<gene>
    <name evidence="1" type="ORF">H8S56_21470</name>
</gene>
<dbReference type="EMBL" id="JACONV010000024">
    <property type="protein sequence ID" value="MBC3957577.1"/>
    <property type="molecule type" value="Genomic_DNA"/>
</dbReference>
<reference evidence="1 2" key="1">
    <citation type="submission" date="2020-08" db="EMBL/GenBank/DDBJ databases">
        <title>Putative novel bacterial strains isolated from necrotic wheat leaf tissues caused by Xanthomonas translucens.</title>
        <authorList>
            <person name="Tambong J.T."/>
        </authorList>
    </citation>
    <scope>NUCLEOTIDE SEQUENCE [LARGE SCALE GENOMIC DNA]</scope>
    <source>
        <strain evidence="1 2">DOAB 1067</strain>
    </source>
</reference>
<dbReference type="Proteomes" id="UP000660131">
    <property type="component" value="Unassembled WGS sequence"/>
</dbReference>
<evidence type="ECO:0000313" key="2">
    <source>
        <dbReference type="Proteomes" id="UP000660131"/>
    </source>
</evidence>
<protein>
    <recommendedName>
        <fullName evidence="3">DUF1963 domain-containing protein</fullName>
    </recommendedName>
</protein>
<evidence type="ECO:0008006" key="3">
    <source>
        <dbReference type="Google" id="ProtNLM"/>
    </source>
</evidence>
<name>A0ABR7BK83_9PSED</name>
<comment type="caution">
    <text evidence="1">The sequence shown here is derived from an EMBL/GenBank/DDBJ whole genome shotgun (WGS) entry which is preliminary data.</text>
</comment>
<proteinExistence type="predicted"/>
<organism evidence="1 2">
    <name type="scientific">Pseudomonas triticifolii</name>
    <dbReference type="NCBI Taxonomy" id="2762592"/>
    <lineage>
        <taxon>Bacteria</taxon>
        <taxon>Pseudomonadati</taxon>
        <taxon>Pseudomonadota</taxon>
        <taxon>Gammaproteobacteria</taxon>
        <taxon>Pseudomonadales</taxon>
        <taxon>Pseudomonadaceae</taxon>
        <taxon>Pseudomonas</taxon>
    </lineage>
</organism>
<dbReference type="RefSeq" id="WP_187519713.1">
    <property type="nucleotide sequence ID" value="NZ_JACONV010000024.1"/>
</dbReference>
<accession>A0ABR7BK83</accession>
<evidence type="ECO:0000313" key="1">
    <source>
        <dbReference type="EMBL" id="MBC3957577.1"/>
    </source>
</evidence>
<sequence length="220" mass="24871">MGFKKILTSDTDKSFGQIGGGAWLNTTELWPTDPETGDLMLPVLTLTEHALNIQYLPEGMALTVFISVQRSGDSFKRSSLRNITINQKSEFDVLKKGYTKVLLHEKSNEEIFPESAGELINKKYIDLQEFDEDDDAEEAEDDINGASISKVLGRPHWLQDLIPETPRYYFLAQITDYDIRKISPQHEGLFGNGMGYIFADNRAKKLDEGADGGYFFIQFT</sequence>
<keyword evidence="2" id="KW-1185">Reference proteome</keyword>